<dbReference type="SUPFAM" id="SSF144232">
    <property type="entry name" value="HIT/MYND zinc finger-like"/>
    <property type="match status" value="1"/>
</dbReference>
<keyword evidence="2 4" id="KW-0863">Zinc-finger</keyword>
<evidence type="ECO:0000313" key="7">
    <source>
        <dbReference type="Proteomes" id="UP000002729"/>
    </source>
</evidence>
<evidence type="ECO:0000256" key="4">
    <source>
        <dbReference type="PROSITE-ProRule" id="PRU00134"/>
    </source>
</evidence>
<evidence type="ECO:0000256" key="3">
    <source>
        <dbReference type="ARBA" id="ARBA00022833"/>
    </source>
</evidence>
<evidence type="ECO:0000256" key="2">
    <source>
        <dbReference type="ARBA" id="ARBA00022771"/>
    </source>
</evidence>
<dbReference type="EMBL" id="GL833134">
    <property type="protein sequence ID" value="EGB06565.1"/>
    <property type="molecule type" value="Genomic_DNA"/>
</dbReference>
<reference evidence="6 7" key="1">
    <citation type="journal article" date="2011" name="Proc. Natl. Acad. Sci. U.S.A.">
        <title>Niche of harmful alga Aureococcus anophagefferens revealed through ecogenomics.</title>
        <authorList>
            <person name="Gobler C.J."/>
            <person name="Berry D.L."/>
            <person name="Dyhrman S.T."/>
            <person name="Wilhelm S.W."/>
            <person name="Salamov A."/>
            <person name="Lobanov A.V."/>
            <person name="Zhang Y."/>
            <person name="Collier J.L."/>
            <person name="Wurch L.L."/>
            <person name="Kustka A.B."/>
            <person name="Dill B.D."/>
            <person name="Shah M."/>
            <person name="VerBerkmoes N.C."/>
            <person name="Kuo A."/>
            <person name="Terry A."/>
            <person name="Pangilinan J."/>
            <person name="Lindquist E.A."/>
            <person name="Lucas S."/>
            <person name="Paulsen I.T."/>
            <person name="Hattenrath-Lehmann T.K."/>
            <person name="Talmage S.C."/>
            <person name="Walker E.A."/>
            <person name="Koch F."/>
            <person name="Burson A.M."/>
            <person name="Marcoval M.A."/>
            <person name="Tang Y.Z."/>
            <person name="Lecleir G.R."/>
            <person name="Coyne K.J."/>
            <person name="Berg G.M."/>
            <person name="Bertrand E.M."/>
            <person name="Saito M.A."/>
            <person name="Gladyshev V.N."/>
            <person name="Grigoriev I.V."/>
        </authorList>
    </citation>
    <scope>NUCLEOTIDE SEQUENCE [LARGE SCALE GENOMIC DNA]</scope>
    <source>
        <strain evidence="7">CCMP 1984</strain>
    </source>
</reference>
<sequence>MDVVETFPAAAATDDKRARTVTPRKGPTCAFCAQPGATRRCGRCKAVNYCSPGCQREHWRAHKDTCA</sequence>
<dbReference type="OrthoDB" id="45756at2759"/>
<dbReference type="RefSeq" id="XP_009038740.1">
    <property type="nucleotide sequence ID" value="XM_009040492.1"/>
</dbReference>
<evidence type="ECO:0000256" key="1">
    <source>
        <dbReference type="ARBA" id="ARBA00022723"/>
    </source>
</evidence>
<proteinExistence type="predicted"/>
<keyword evidence="3" id="KW-0862">Zinc</keyword>
<evidence type="ECO:0000259" key="5">
    <source>
        <dbReference type="PROSITE" id="PS50865"/>
    </source>
</evidence>
<gene>
    <name evidence="6" type="ORF">AURANDRAFT_28988</name>
</gene>
<organism evidence="7">
    <name type="scientific">Aureococcus anophagefferens</name>
    <name type="common">Harmful bloom alga</name>
    <dbReference type="NCBI Taxonomy" id="44056"/>
    <lineage>
        <taxon>Eukaryota</taxon>
        <taxon>Sar</taxon>
        <taxon>Stramenopiles</taxon>
        <taxon>Ochrophyta</taxon>
        <taxon>Pelagophyceae</taxon>
        <taxon>Pelagomonadales</taxon>
        <taxon>Pelagomonadaceae</taxon>
        <taxon>Aureococcus</taxon>
    </lineage>
</organism>
<dbReference type="KEGG" id="aaf:AURANDRAFT_28988"/>
<dbReference type="InParanoid" id="F0YEI6"/>
<feature type="non-terminal residue" evidence="6">
    <location>
        <position position="67"/>
    </location>
</feature>
<dbReference type="InterPro" id="IPR002893">
    <property type="entry name" value="Znf_MYND"/>
</dbReference>
<name>F0YEI6_AURAN</name>
<dbReference type="Gene3D" id="6.10.140.2220">
    <property type="match status" value="1"/>
</dbReference>
<protein>
    <recommendedName>
        <fullName evidence="5">MYND-type domain-containing protein</fullName>
    </recommendedName>
</protein>
<keyword evidence="1" id="KW-0479">Metal-binding</keyword>
<accession>F0YEI6</accession>
<dbReference type="PROSITE" id="PS01360">
    <property type="entry name" value="ZF_MYND_1"/>
    <property type="match status" value="1"/>
</dbReference>
<feature type="domain" description="MYND-type" evidence="5">
    <location>
        <begin position="29"/>
        <end position="66"/>
    </location>
</feature>
<evidence type="ECO:0000313" key="6">
    <source>
        <dbReference type="EMBL" id="EGB06565.1"/>
    </source>
</evidence>
<keyword evidence="7" id="KW-1185">Reference proteome</keyword>
<dbReference type="PROSITE" id="PS50865">
    <property type="entry name" value="ZF_MYND_2"/>
    <property type="match status" value="1"/>
</dbReference>
<dbReference type="GeneID" id="20220647"/>
<dbReference type="GO" id="GO:0008270">
    <property type="term" value="F:zinc ion binding"/>
    <property type="evidence" value="ECO:0007669"/>
    <property type="project" value="UniProtKB-KW"/>
</dbReference>
<dbReference type="AlphaFoldDB" id="F0YEI6"/>
<dbReference type="Pfam" id="PF01753">
    <property type="entry name" value="zf-MYND"/>
    <property type="match status" value="1"/>
</dbReference>
<dbReference type="Proteomes" id="UP000002729">
    <property type="component" value="Unassembled WGS sequence"/>
</dbReference>